<dbReference type="InterPro" id="IPR016181">
    <property type="entry name" value="Acyl_CoA_acyltransferase"/>
</dbReference>
<evidence type="ECO:0000256" key="2">
    <source>
        <dbReference type="ARBA" id="ARBA00010107"/>
    </source>
</evidence>
<evidence type="ECO:0000256" key="8">
    <source>
        <dbReference type="ARBA" id="ARBA00022990"/>
    </source>
</evidence>
<dbReference type="InterPro" id="IPR025995">
    <property type="entry name" value="Tudor-knot"/>
</dbReference>
<evidence type="ECO:0000313" key="16">
    <source>
        <dbReference type="EMBL" id="CAE0436457.1"/>
    </source>
</evidence>
<dbReference type="SUPFAM" id="SSF54160">
    <property type="entry name" value="Chromo domain-like"/>
    <property type="match status" value="1"/>
</dbReference>
<keyword evidence="6" id="KW-0863">Zinc-finger</keyword>
<dbReference type="GO" id="GO:0005634">
    <property type="term" value="C:nucleus"/>
    <property type="evidence" value="ECO:0007669"/>
    <property type="project" value="UniProtKB-SubCell"/>
</dbReference>
<feature type="region of interest" description="Disordered" evidence="14">
    <location>
        <begin position="1"/>
        <end position="60"/>
    </location>
</feature>
<comment type="subcellular location">
    <subcellularLocation>
        <location evidence="1">Nucleus</location>
    </subcellularLocation>
</comment>
<evidence type="ECO:0000256" key="6">
    <source>
        <dbReference type="ARBA" id="ARBA00022771"/>
    </source>
</evidence>
<dbReference type="EMBL" id="HBIN01009037">
    <property type="protein sequence ID" value="CAE0436457.1"/>
    <property type="molecule type" value="Transcribed_RNA"/>
</dbReference>
<dbReference type="Gene3D" id="1.10.10.10">
    <property type="entry name" value="Winged helix-like DNA-binding domain superfamily/Winged helix DNA-binding domain"/>
    <property type="match status" value="1"/>
</dbReference>
<keyword evidence="9" id="KW-0805">Transcription regulation</keyword>
<evidence type="ECO:0000256" key="3">
    <source>
        <dbReference type="ARBA" id="ARBA00013184"/>
    </source>
</evidence>
<evidence type="ECO:0000256" key="10">
    <source>
        <dbReference type="ARBA" id="ARBA00023163"/>
    </source>
</evidence>
<dbReference type="AlphaFoldDB" id="A0A6S8BQC4"/>
<evidence type="ECO:0000256" key="1">
    <source>
        <dbReference type="ARBA" id="ARBA00004123"/>
    </source>
</evidence>
<dbReference type="InterPro" id="IPR040706">
    <property type="entry name" value="Zf-MYST"/>
</dbReference>
<dbReference type="GO" id="GO:0008270">
    <property type="term" value="F:zinc ion binding"/>
    <property type="evidence" value="ECO:0007669"/>
    <property type="project" value="UniProtKB-KW"/>
</dbReference>
<dbReference type="InterPro" id="IPR002717">
    <property type="entry name" value="HAT_MYST-type"/>
</dbReference>
<gene>
    <name evidence="16" type="ORF">ASTO00021_LOCUS6716</name>
    <name evidence="17" type="ORF">ASTO00021_LOCUS6718</name>
</gene>
<dbReference type="EC" id="2.3.1.48" evidence="3"/>
<feature type="compositionally biased region" description="Basic and acidic residues" evidence="14">
    <location>
        <begin position="29"/>
        <end position="46"/>
    </location>
</feature>
<dbReference type="EMBL" id="HBIN01009039">
    <property type="protein sequence ID" value="CAE0436459.1"/>
    <property type="molecule type" value="Transcribed_RNA"/>
</dbReference>
<dbReference type="PANTHER" id="PTHR10615">
    <property type="entry name" value="HISTONE ACETYLTRANSFERASE"/>
    <property type="match status" value="1"/>
</dbReference>
<dbReference type="GO" id="GO:0006355">
    <property type="term" value="P:regulation of DNA-templated transcription"/>
    <property type="evidence" value="ECO:0007669"/>
    <property type="project" value="InterPro"/>
</dbReference>
<keyword evidence="7" id="KW-0862">Zinc</keyword>
<evidence type="ECO:0000256" key="4">
    <source>
        <dbReference type="ARBA" id="ARBA00022679"/>
    </source>
</evidence>
<dbReference type="Pfam" id="PF11717">
    <property type="entry name" value="Tudor-knot"/>
    <property type="match status" value="1"/>
</dbReference>
<dbReference type="GO" id="GO:0004402">
    <property type="term" value="F:histone acetyltransferase activity"/>
    <property type="evidence" value="ECO:0007669"/>
    <property type="project" value="InterPro"/>
</dbReference>
<evidence type="ECO:0000256" key="7">
    <source>
        <dbReference type="ARBA" id="ARBA00022833"/>
    </source>
</evidence>
<dbReference type="PANTHER" id="PTHR10615:SF219">
    <property type="entry name" value="HISTONE ACETYLTRANSFERASE KAT5"/>
    <property type="match status" value="1"/>
</dbReference>
<organism evidence="16">
    <name type="scientific">Aplanochytrium stocchinoi</name>
    <dbReference type="NCBI Taxonomy" id="215587"/>
    <lineage>
        <taxon>Eukaryota</taxon>
        <taxon>Sar</taxon>
        <taxon>Stramenopiles</taxon>
        <taxon>Bigyra</taxon>
        <taxon>Labyrinthulomycetes</taxon>
        <taxon>Thraustochytrida</taxon>
        <taxon>Thraustochytriidae</taxon>
        <taxon>Aplanochytrium</taxon>
    </lineage>
</organism>
<keyword evidence="5" id="KW-0479">Metal-binding</keyword>
<dbReference type="Pfam" id="PF01853">
    <property type="entry name" value="MOZ_SAS"/>
    <property type="match status" value="1"/>
</dbReference>
<evidence type="ECO:0000256" key="13">
    <source>
        <dbReference type="PIRSR" id="PIRSR602717-51"/>
    </source>
</evidence>
<keyword evidence="8" id="KW-0007">Acetylation</keyword>
<evidence type="ECO:0000313" key="17">
    <source>
        <dbReference type="EMBL" id="CAE0436459.1"/>
    </source>
</evidence>
<dbReference type="InterPro" id="IPR036388">
    <property type="entry name" value="WH-like_DNA-bd_sf"/>
</dbReference>
<name>A0A6S8BQC4_9STRA</name>
<evidence type="ECO:0000259" key="15">
    <source>
        <dbReference type="PROSITE" id="PS51726"/>
    </source>
</evidence>
<dbReference type="Gene3D" id="2.30.30.140">
    <property type="match status" value="1"/>
</dbReference>
<keyword evidence="10" id="KW-0804">Transcription</keyword>
<dbReference type="InterPro" id="IPR050603">
    <property type="entry name" value="MYST_HAT"/>
</dbReference>
<reference evidence="16" key="1">
    <citation type="submission" date="2021-01" db="EMBL/GenBank/DDBJ databases">
        <authorList>
            <person name="Corre E."/>
            <person name="Pelletier E."/>
            <person name="Niang G."/>
            <person name="Scheremetjew M."/>
            <person name="Finn R."/>
            <person name="Kale V."/>
            <person name="Holt S."/>
            <person name="Cochrane G."/>
            <person name="Meng A."/>
            <person name="Brown T."/>
            <person name="Cohen L."/>
        </authorList>
    </citation>
    <scope>NUCLEOTIDE SEQUENCE</scope>
    <source>
        <strain evidence="16">GSBS06</strain>
    </source>
</reference>
<dbReference type="FunFam" id="3.40.630.30:FF:000002">
    <property type="entry name" value="Histone acetyltransferase"/>
    <property type="match status" value="1"/>
</dbReference>
<dbReference type="Gene3D" id="3.40.630.30">
    <property type="match status" value="1"/>
</dbReference>
<accession>A0A6S8BQC4</accession>
<feature type="active site" description="Proton donor/acceptor" evidence="13">
    <location>
        <position position="367"/>
    </location>
</feature>
<feature type="domain" description="MYST-type HAT" evidence="15">
    <location>
        <begin position="186"/>
        <end position="466"/>
    </location>
</feature>
<evidence type="ECO:0000256" key="11">
    <source>
        <dbReference type="ARBA" id="ARBA00023242"/>
    </source>
</evidence>
<dbReference type="SUPFAM" id="SSF55729">
    <property type="entry name" value="Acyl-CoA N-acyltransferases (Nat)"/>
    <property type="match status" value="1"/>
</dbReference>
<evidence type="ECO:0000256" key="12">
    <source>
        <dbReference type="ARBA" id="ARBA00023315"/>
    </source>
</evidence>
<keyword evidence="12" id="KW-0012">Acyltransferase</keyword>
<sequence length="487" mass="55853">MTTAGSSGRDEPVETEDIASGESNIKLTETADKGKNGQRTPVKDVAETNGLSTTATTTGNKKKDELGQLYKPGVHVWCKYTGDNSYRDSQIIEVNTLKNGQTNYYVHFVEFNRRMDTWVKSTDILDSSTNPHDPEAKLTSGHGDAVAMLKQKRERRKEGVVEFVEEEYGEHNAMDEASIREHEEVTKVKNVNTLELGRHLIDTWYFSPIPKELYPEGGVPILYMCEFSLDFFRTKRELTRHYKNCKVRHPPGDEIYRDEESNLAVFEVDGAKSKFYSQNLCYLAKFFLDHKTLHFDVDPFLFYVFCEFDEYGYHIFGFFSKEKFSEQGYNLACILTLPSYQRKGYGKFIIEFSYELSKKEKRVGSPEKPLSDLGQVSYRSFWARALLEALQTPAALQQDKLSLIDLACITSIKIEDIILTLNYLGIIKYVGGQHCIYATPEIVTEKLKQFSGRGPRVKADLIHWAPLFVDVKKDKWALKSKAHDFQQ</sequence>
<comment type="similarity">
    <text evidence="2">Belongs to the MYST (SAS/MOZ) family.</text>
</comment>
<keyword evidence="11" id="KW-0539">Nucleus</keyword>
<protein>
    <recommendedName>
        <fullName evidence="3">histone acetyltransferase</fullName>
        <ecNumber evidence="3">2.3.1.48</ecNumber>
    </recommendedName>
</protein>
<evidence type="ECO:0000256" key="5">
    <source>
        <dbReference type="ARBA" id="ARBA00022723"/>
    </source>
</evidence>
<dbReference type="InterPro" id="IPR016197">
    <property type="entry name" value="Chromo-like_dom_sf"/>
</dbReference>
<keyword evidence="4" id="KW-0808">Transferase</keyword>
<evidence type="ECO:0000256" key="14">
    <source>
        <dbReference type="SAM" id="MobiDB-lite"/>
    </source>
</evidence>
<proteinExistence type="inferred from homology"/>
<evidence type="ECO:0000256" key="9">
    <source>
        <dbReference type="ARBA" id="ARBA00023015"/>
    </source>
</evidence>
<dbReference type="Gene3D" id="3.30.60.60">
    <property type="entry name" value="N-acetyl transferase-like"/>
    <property type="match status" value="1"/>
</dbReference>
<dbReference type="Pfam" id="PF17772">
    <property type="entry name" value="zf-MYST"/>
    <property type="match status" value="1"/>
</dbReference>
<dbReference type="PROSITE" id="PS51726">
    <property type="entry name" value="MYST_HAT"/>
    <property type="match status" value="1"/>
</dbReference>